<organism evidence="1 2">
    <name type="scientific">Candidatus Woesebacteria bacterium GW2011_GWD1_38_10</name>
    <dbReference type="NCBI Taxonomy" id="1618592"/>
    <lineage>
        <taxon>Bacteria</taxon>
        <taxon>Candidatus Woeseibacteriota</taxon>
    </lineage>
</organism>
<evidence type="ECO:0000313" key="1">
    <source>
        <dbReference type="EMBL" id="KKQ46691.1"/>
    </source>
</evidence>
<evidence type="ECO:0000313" key="2">
    <source>
        <dbReference type="Proteomes" id="UP000034366"/>
    </source>
</evidence>
<proteinExistence type="predicted"/>
<dbReference type="Proteomes" id="UP000034366">
    <property type="component" value="Unassembled WGS sequence"/>
</dbReference>
<gene>
    <name evidence="1" type="ORF">US67_C0071G0002</name>
</gene>
<dbReference type="EMBL" id="LBTW01000071">
    <property type="protein sequence ID" value="KKQ46691.1"/>
    <property type="molecule type" value="Genomic_DNA"/>
</dbReference>
<reference evidence="1 2" key="1">
    <citation type="journal article" date="2015" name="Nature">
        <title>rRNA introns, odd ribosomes, and small enigmatic genomes across a large radiation of phyla.</title>
        <authorList>
            <person name="Brown C.T."/>
            <person name="Hug L.A."/>
            <person name="Thomas B.C."/>
            <person name="Sharon I."/>
            <person name="Castelle C.J."/>
            <person name="Singh A."/>
            <person name="Wilkins M.J."/>
            <person name="Williams K.H."/>
            <person name="Banfield J.F."/>
        </authorList>
    </citation>
    <scope>NUCLEOTIDE SEQUENCE [LARGE SCALE GENOMIC DNA]</scope>
</reference>
<protein>
    <submittedName>
        <fullName evidence="1">Uncharacterized protein</fullName>
    </submittedName>
</protein>
<comment type="caution">
    <text evidence="1">The sequence shown here is derived from an EMBL/GenBank/DDBJ whole genome shotgun (WGS) entry which is preliminary data.</text>
</comment>
<dbReference type="AlphaFoldDB" id="A0A0G0L201"/>
<name>A0A0G0L201_9BACT</name>
<sequence length="161" mass="18006">MKKSYVILGLIFFVLVGSLVVVRNGLVLKDNSLDDGNFGRLNRINIGNLVADSNNLNSIALIKFKPLKEDGGIDGKLVSWSDFLTNKKRFLCTYKSKNFLVNVGIVTMYIDLSSPIKNEDLNFAVGRCINSALNTGLTIKKIEYFVDNLKKKFSEGVFFIE</sequence>
<accession>A0A0G0L201</accession>